<evidence type="ECO:0000256" key="10">
    <source>
        <dbReference type="SAM" id="MobiDB-lite"/>
    </source>
</evidence>
<feature type="compositionally biased region" description="Polar residues" evidence="10">
    <location>
        <begin position="531"/>
        <end position="569"/>
    </location>
</feature>
<feature type="compositionally biased region" description="Polar residues" evidence="10">
    <location>
        <begin position="456"/>
        <end position="470"/>
    </location>
</feature>
<feature type="compositionally biased region" description="Basic and acidic residues" evidence="10">
    <location>
        <begin position="15"/>
        <end position="26"/>
    </location>
</feature>
<feature type="domain" description="PAS" evidence="11">
    <location>
        <begin position="240"/>
        <end position="291"/>
    </location>
</feature>
<dbReference type="Pfam" id="PF14598">
    <property type="entry name" value="PAS_11"/>
    <property type="match status" value="1"/>
</dbReference>
<dbReference type="AlphaFoldDB" id="A0A6P5ACY3"/>
<evidence type="ECO:0000256" key="4">
    <source>
        <dbReference type="ARBA" id="ARBA00023015"/>
    </source>
</evidence>
<dbReference type="Pfam" id="PF00989">
    <property type="entry name" value="PAS"/>
    <property type="match status" value="1"/>
</dbReference>
<dbReference type="Proteomes" id="UP000515135">
    <property type="component" value="Unplaced"/>
</dbReference>
<keyword evidence="9" id="KW-0379">Hydroxylation</keyword>
<evidence type="ECO:0000256" key="5">
    <source>
        <dbReference type="ARBA" id="ARBA00023125"/>
    </source>
</evidence>
<evidence type="ECO:0000256" key="8">
    <source>
        <dbReference type="ARBA" id="ARBA00023242"/>
    </source>
</evidence>
<organism evidence="13 14">
    <name type="scientific">Branchiostoma belcheri</name>
    <name type="common">Amphioxus</name>
    <dbReference type="NCBI Taxonomy" id="7741"/>
    <lineage>
        <taxon>Eukaryota</taxon>
        <taxon>Metazoa</taxon>
        <taxon>Chordata</taxon>
        <taxon>Cephalochordata</taxon>
        <taxon>Leptocardii</taxon>
        <taxon>Amphioxiformes</taxon>
        <taxon>Branchiostomatidae</taxon>
        <taxon>Branchiostoma</taxon>
    </lineage>
</organism>
<reference evidence="14" key="1">
    <citation type="submission" date="2025-08" db="UniProtKB">
        <authorList>
            <consortium name="RefSeq"/>
        </authorList>
    </citation>
    <scope>IDENTIFICATION</scope>
    <source>
        <tissue evidence="14">Gonad</tissue>
    </source>
</reference>
<dbReference type="InterPro" id="IPR036638">
    <property type="entry name" value="HLH_DNA-bd_sf"/>
</dbReference>
<name>A0A6P5ACY3_BRABE</name>
<dbReference type="FunFam" id="3.30.450.20:FF:000005">
    <property type="entry name" value="Hypoxia-inducible factor 1 subunit alpha"/>
    <property type="match status" value="1"/>
</dbReference>
<dbReference type="SMART" id="SM00086">
    <property type="entry name" value="PAC"/>
    <property type="match status" value="1"/>
</dbReference>
<dbReference type="InterPro" id="IPR013767">
    <property type="entry name" value="PAS_fold"/>
</dbReference>
<dbReference type="Gene3D" id="4.10.280.10">
    <property type="entry name" value="Helix-loop-helix DNA-binding domain"/>
    <property type="match status" value="1"/>
</dbReference>
<feature type="domain" description="PAS" evidence="11">
    <location>
        <begin position="84"/>
        <end position="147"/>
    </location>
</feature>
<dbReference type="PANTHER" id="PTHR23043:SF17">
    <property type="entry name" value="PROTEIN SIMILAR"/>
    <property type="match status" value="1"/>
</dbReference>
<evidence type="ECO:0000256" key="9">
    <source>
        <dbReference type="ARBA" id="ARBA00023278"/>
    </source>
</evidence>
<dbReference type="SUPFAM" id="SSF55785">
    <property type="entry name" value="PYP-like sensor domain (PAS domain)"/>
    <property type="match status" value="2"/>
</dbReference>
<gene>
    <name evidence="14" type="primary">LOC109482760</name>
</gene>
<keyword evidence="2" id="KW-0677">Repeat</keyword>
<feature type="region of interest" description="Disordered" evidence="10">
    <location>
        <begin position="1"/>
        <end position="26"/>
    </location>
</feature>
<dbReference type="OrthoDB" id="6021714at2759"/>
<keyword evidence="7" id="KW-0804">Transcription</keyword>
<proteinExistence type="predicted"/>
<feature type="region of interest" description="Disordered" evidence="10">
    <location>
        <begin position="641"/>
        <end position="670"/>
    </location>
</feature>
<dbReference type="InterPro" id="IPR035965">
    <property type="entry name" value="PAS-like_dom_sf"/>
</dbReference>
<dbReference type="PANTHER" id="PTHR23043">
    <property type="entry name" value="HYPOXIA-INDUCIBLE FACTOR 1 ALPHA"/>
    <property type="match status" value="1"/>
</dbReference>
<keyword evidence="5" id="KW-0238">DNA-binding</keyword>
<dbReference type="Gene3D" id="3.30.450.20">
    <property type="entry name" value="PAS domain"/>
    <property type="match status" value="2"/>
</dbReference>
<keyword evidence="4" id="KW-0805">Transcription regulation</keyword>
<dbReference type="CDD" id="cd11433">
    <property type="entry name" value="bHLH-PAS_HIF"/>
    <property type="match status" value="1"/>
</dbReference>
<dbReference type="GO" id="GO:0071456">
    <property type="term" value="P:cellular response to hypoxia"/>
    <property type="evidence" value="ECO:0007669"/>
    <property type="project" value="TreeGrafter"/>
</dbReference>
<keyword evidence="13" id="KW-1185">Reference proteome</keyword>
<dbReference type="CDD" id="cd00130">
    <property type="entry name" value="PAS"/>
    <property type="match status" value="2"/>
</dbReference>
<dbReference type="FunFam" id="3.30.450.20:FF:000015">
    <property type="entry name" value="Hypoxia-inducible factor 1-alpha isoform 1"/>
    <property type="match status" value="1"/>
</dbReference>
<evidence type="ECO:0000313" key="14">
    <source>
        <dbReference type="RefSeq" id="XP_019641152.1"/>
    </source>
</evidence>
<dbReference type="RefSeq" id="XP_019641152.1">
    <property type="nucleotide sequence ID" value="XM_019785593.1"/>
</dbReference>
<dbReference type="GO" id="GO:0000977">
    <property type="term" value="F:RNA polymerase II transcription regulatory region sequence-specific DNA binding"/>
    <property type="evidence" value="ECO:0007669"/>
    <property type="project" value="TreeGrafter"/>
</dbReference>
<evidence type="ECO:0000313" key="13">
    <source>
        <dbReference type="Proteomes" id="UP000515135"/>
    </source>
</evidence>
<dbReference type="GO" id="GO:0046983">
    <property type="term" value="F:protein dimerization activity"/>
    <property type="evidence" value="ECO:0007669"/>
    <property type="project" value="InterPro"/>
</dbReference>
<evidence type="ECO:0000259" key="11">
    <source>
        <dbReference type="PROSITE" id="PS50112"/>
    </source>
</evidence>
<dbReference type="GO" id="GO:0005634">
    <property type="term" value="C:nucleus"/>
    <property type="evidence" value="ECO:0007669"/>
    <property type="project" value="UniProtKB-SubCell"/>
</dbReference>
<dbReference type="PROSITE" id="PS50888">
    <property type="entry name" value="BHLH"/>
    <property type="match status" value="1"/>
</dbReference>
<dbReference type="GO" id="GO:0000981">
    <property type="term" value="F:DNA-binding transcription factor activity, RNA polymerase II-specific"/>
    <property type="evidence" value="ECO:0007669"/>
    <property type="project" value="TreeGrafter"/>
</dbReference>
<evidence type="ECO:0000256" key="1">
    <source>
        <dbReference type="ARBA" id="ARBA00004123"/>
    </source>
</evidence>
<feature type="compositionally biased region" description="Low complexity" evidence="10">
    <location>
        <begin position="484"/>
        <end position="504"/>
    </location>
</feature>
<evidence type="ECO:0000256" key="6">
    <source>
        <dbReference type="ARBA" id="ARBA00023159"/>
    </source>
</evidence>
<dbReference type="FunFam" id="4.10.280.10:FF:000076">
    <property type="entry name" value="hypoxia-inducible factor 3-alpha isoform X1"/>
    <property type="match status" value="1"/>
</dbReference>
<dbReference type="InterPro" id="IPR014887">
    <property type="entry name" value="HIF-1_CTAD"/>
</dbReference>
<sequence length="901" mass="99542">MMATLTRPKRRNSEKRKEKSRDAARVRRSKETEIFYDLAHQLPLAHSKSAQLDKASIMRLTISYLKTRMIFADAGVIKVESSTDQQMSEQYLKAMDGFVLSLSDEGDIMYLSENVCKYLGLTQLELTGHSIYDFTHPCDHEEIRDVLCTKNGYTKNKACSFFMRMKCTLTSKGRNVNLKSATYKVIHCQGYLRSYNNSQLNSLGCKEPPLLCLVAIGEPIPHPSNIEFPLDCKTFLSRHSMDMKFTYCDERITELLGHDPADLLGKGVYDYCHALDAERLERKHRCLYQKGQVTTGPYRLLARQSGYAWVETQATIIYNNRTEKPQCIVCVNYVISDVEEEGSVLSSEQASQKTFPKVEKIEEDVTPSNLPSFATEAAEIFSKKTPDMEPGFFWDGEQALRDSPEDLTRVAPAAGDAMIPLGFPSPDVLFGSSSLPDSFEKTSLDPGFGQEDLFGGQQSSPQYCNPFGSSDNKDTFSLLRDPKPLLSPFSSSDSSTPPVLTPLSDETDTEGQPIPTGDMDFVDQLMGLRTTSDSNLTGMGQQKDQGANPATNKQRQESTLGMRTSSTPDLTAINPSLALDTGQRTQGNVRSRAACKLNERPLSAEELSYRAPYIPAYEVPLVPPDNSVLASLLETDRRRSFAPNRSYNNNNPYANMTPRKTQHAAPSKNSCSAAGDLPFAAYASPSPQMVTMNGKHLRVAKVSPMSQPIQTDRAAKITAQQLNRNISGNTLPEARGITHTPGKYGPIGKLTFALSSKRKKLEEDDIKAAAPEKKLPQPDRGEKTDGFNTQPQVKKARLKAPNPLATGSKSILMSLLSPSDDIGQTCSYRGPDPDKVQSTSGRSANKIDVYKLLNFDDFALDDDSLPPLTQTDVEVNIPMQTCKLLQGNDLMSALDQSAALF</sequence>
<evidence type="ECO:0000256" key="3">
    <source>
        <dbReference type="ARBA" id="ARBA00022843"/>
    </source>
</evidence>
<dbReference type="InterPro" id="IPR000014">
    <property type="entry name" value="PAS"/>
</dbReference>
<dbReference type="SUPFAM" id="SSF47459">
    <property type="entry name" value="HLH, helix-loop-helix DNA-binding domain"/>
    <property type="match status" value="1"/>
</dbReference>
<feature type="domain" description="BHLH" evidence="12">
    <location>
        <begin position="15"/>
        <end position="68"/>
    </location>
</feature>
<feature type="region of interest" description="Disordered" evidence="10">
    <location>
        <begin position="531"/>
        <end position="585"/>
    </location>
</feature>
<feature type="compositionally biased region" description="Basic and acidic residues" evidence="10">
    <location>
        <begin position="763"/>
        <end position="785"/>
    </location>
</feature>
<dbReference type="PROSITE" id="PS50112">
    <property type="entry name" value="PAS"/>
    <property type="match status" value="2"/>
</dbReference>
<evidence type="ECO:0000256" key="7">
    <source>
        <dbReference type="ARBA" id="ARBA00023163"/>
    </source>
</evidence>
<feature type="region of interest" description="Disordered" evidence="10">
    <location>
        <begin position="446"/>
        <end position="516"/>
    </location>
</feature>
<accession>A0A6P5ACY3</accession>
<keyword evidence="8" id="KW-0539">Nucleus</keyword>
<protein>
    <submittedName>
        <fullName evidence="14">Hypoxia-inducible factor 1-alpha-like isoform X1</fullName>
    </submittedName>
</protein>
<dbReference type="SMART" id="SM00353">
    <property type="entry name" value="HLH"/>
    <property type="match status" value="1"/>
</dbReference>
<evidence type="ECO:0000259" key="12">
    <source>
        <dbReference type="PROSITE" id="PS50888"/>
    </source>
</evidence>
<feature type="region of interest" description="Disordered" evidence="10">
    <location>
        <begin position="763"/>
        <end position="797"/>
    </location>
</feature>
<dbReference type="SMART" id="SM00091">
    <property type="entry name" value="PAS"/>
    <property type="match status" value="2"/>
</dbReference>
<dbReference type="InterPro" id="IPR011598">
    <property type="entry name" value="bHLH_dom"/>
</dbReference>
<keyword evidence="6" id="KW-0010">Activator</keyword>
<dbReference type="Pfam" id="PF23171">
    <property type="entry name" value="bHLH_HIF1A"/>
    <property type="match status" value="1"/>
</dbReference>
<comment type="subcellular location">
    <subcellularLocation>
        <location evidence="1">Nucleus</location>
    </subcellularLocation>
</comment>
<evidence type="ECO:0000256" key="2">
    <source>
        <dbReference type="ARBA" id="ARBA00022737"/>
    </source>
</evidence>
<dbReference type="InterPro" id="IPR001610">
    <property type="entry name" value="PAC"/>
</dbReference>
<keyword evidence="3" id="KW-0832">Ubl conjugation</keyword>
<dbReference type="GeneID" id="109482760"/>
<dbReference type="Pfam" id="PF08778">
    <property type="entry name" value="HIF-1a_CTAD"/>
    <property type="match status" value="1"/>
</dbReference>
<dbReference type="KEGG" id="bbel:109482760"/>
<feature type="compositionally biased region" description="Low complexity" evidence="10">
    <location>
        <begin position="642"/>
        <end position="655"/>
    </location>
</feature>